<evidence type="ECO:0000313" key="1">
    <source>
        <dbReference type="Proteomes" id="UP000036681"/>
    </source>
</evidence>
<keyword evidence="1" id="KW-1185">Reference proteome</keyword>
<proteinExistence type="predicted"/>
<sequence length="66" mass="7769">MTRQILLEKRPVRYASSEFEDFFEKQGGLECDDDMKIILRIVSHAKQLKEKGQFEHTKSSMAFMKS</sequence>
<dbReference type="AlphaFoldDB" id="A0A0M3IP66"/>
<dbReference type="Proteomes" id="UP000036681">
    <property type="component" value="Unplaced"/>
</dbReference>
<reference evidence="2" key="1">
    <citation type="submission" date="2017-02" db="UniProtKB">
        <authorList>
            <consortium name="WormBaseParasite"/>
        </authorList>
    </citation>
    <scope>IDENTIFICATION</scope>
</reference>
<organism evidence="1 2">
    <name type="scientific">Ascaris lumbricoides</name>
    <name type="common">Giant roundworm</name>
    <dbReference type="NCBI Taxonomy" id="6252"/>
    <lineage>
        <taxon>Eukaryota</taxon>
        <taxon>Metazoa</taxon>
        <taxon>Ecdysozoa</taxon>
        <taxon>Nematoda</taxon>
        <taxon>Chromadorea</taxon>
        <taxon>Rhabditida</taxon>
        <taxon>Spirurina</taxon>
        <taxon>Ascaridomorpha</taxon>
        <taxon>Ascaridoidea</taxon>
        <taxon>Ascarididae</taxon>
        <taxon>Ascaris</taxon>
    </lineage>
</organism>
<accession>A0A0M3IP66</accession>
<evidence type="ECO:0000313" key="2">
    <source>
        <dbReference type="WBParaSite" id="ALUE_0002054401-mRNA-1"/>
    </source>
</evidence>
<dbReference type="WBParaSite" id="ALUE_0002054401-mRNA-1">
    <property type="protein sequence ID" value="ALUE_0002054401-mRNA-1"/>
    <property type="gene ID" value="ALUE_0002054401"/>
</dbReference>
<protein>
    <submittedName>
        <fullName evidence="2">Transcriptional regulator</fullName>
    </submittedName>
</protein>
<name>A0A0M3IP66_ASCLU</name>